<evidence type="ECO:0000313" key="2">
    <source>
        <dbReference type="EMBL" id="KAK2078010.1"/>
    </source>
</evidence>
<sequence length="242" mass="25595">MPSLLRPIYCLPGFAALGAGILVLTLAGIKLHEAGSSATDVEVCWFPFAVTVGAAQLIVQGLLGLIGATGISLVLIPTELIWMGLARTHLPWMEGVGLRDDSGLLLALLRYRLRHPSLSDGLAWLVVGAQGLFPILALKESLTQKRRRYPWSQAWEQPRGARDAAESVLRRGVSSATLSQGYFTPRSRPASPEVASPAAAAPLARAAPLAALDQPLLLDARGDRAGAGALAPKTPSFWAPDV</sequence>
<feature type="transmembrane region" description="Helical" evidence="1">
    <location>
        <begin position="121"/>
        <end position="138"/>
    </location>
</feature>
<protein>
    <submittedName>
        <fullName evidence="2">Uncharacterized protein</fullName>
    </submittedName>
</protein>
<gene>
    <name evidence="2" type="ORF">QBZ16_003878</name>
</gene>
<dbReference type="AlphaFoldDB" id="A0AAD9IIW8"/>
<keyword evidence="1" id="KW-0812">Transmembrane</keyword>
<name>A0AAD9IIW8_PROWI</name>
<evidence type="ECO:0000313" key="3">
    <source>
        <dbReference type="Proteomes" id="UP001255856"/>
    </source>
</evidence>
<keyword evidence="3" id="KW-1185">Reference proteome</keyword>
<dbReference type="Proteomes" id="UP001255856">
    <property type="component" value="Unassembled WGS sequence"/>
</dbReference>
<reference evidence="2" key="1">
    <citation type="submission" date="2021-01" db="EMBL/GenBank/DDBJ databases">
        <authorList>
            <person name="Eckstrom K.M.E."/>
        </authorList>
    </citation>
    <scope>NUCLEOTIDE SEQUENCE</scope>
    <source>
        <strain evidence="2">UVCC 0001</strain>
    </source>
</reference>
<organism evidence="2 3">
    <name type="scientific">Prototheca wickerhamii</name>
    <dbReference type="NCBI Taxonomy" id="3111"/>
    <lineage>
        <taxon>Eukaryota</taxon>
        <taxon>Viridiplantae</taxon>
        <taxon>Chlorophyta</taxon>
        <taxon>core chlorophytes</taxon>
        <taxon>Trebouxiophyceae</taxon>
        <taxon>Chlorellales</taxon>
        <taxon>Chlorellaceae</taxon>
        <taxon>Prototheca</taxon>
    </lineage>
</organism>
<keyword evidence="1" id="KW-0472">Membrane</keyword>
<evidence type="ECO:0000256" key="1">
    <source>
        <dbReference type="SAM" id="Phobius"/>
    </source>
</evidence>
<feature type="transmembrane region" description="Helical" evidence="1">
    <location>
        <begin position="6"/>
        <end position="31"/>
    </location>
</feature>
<keyword evidence="1" id="KW-1133">Transmembrane helix</keyword>
<comment type="caution">
    <text evidence="2">The sequence shown here is derived from an EMBL/GenBank/DDBJ whole genome shotgun (WGS) entry which is preliminary data.</text>
</comment>
<feature type="transmembrane region" description="Helical" evidence="1">
    <location>
        <begin position="43"/>
        <end position="76"/>
    </location>
</feature>
<proteinExistence type="predicted"/>
<accession>A0AAD9IIW8</accession>
<dbReference type="EMBL" id="JASFZW010000005">
    <property type="protein sequence ID" value="KAK2078010.1"/>
    <property type="molecule type" value="Genomic_DNA"/>
</dbReference>